<feature type="domain" description="CHAT" evidence="4">
    <location>
        <begin position="823"/>
        <end position="1137"/>
    </location>
</feature>
<dbReference type="Gene3D" id="1.25.40.10">
    <property type="entry name" value="Tetratricopeptide repeat domain"/>
    <property type="match status" value="3"/>
</dbReference>
<feature type="chain" id="PRO_5041720200" evidence="3">
    <location>
        <begin position="34"/>
        <end position="1139"/>
    </location>
</feature>
<evidence type="ECO:0000256" key="1">
    <source>
        <dbReference type="PROSITE-ProRule" id="PRU00339"/>
    </source>
</evidence>
<dbReference type="RefSeq" id="WP_316426327.1">
    <property type="nucleotide sequence ID" value="NZ_CP130144.1"/>
</dbReference>
<dbReference type="Pfam" id="PF13424">
    <property type="entry name" value="TPR_12"/>
    <property type="match status" value="2"/>
</dbReference>
<organism evidence="5">
    <name type="scientific">Leptolyngbya boryana CZ1</name>
    <dbReference type="NCBI Taxonomy" id="3060204"/>
    <lineage>
        <taxon>Bacteria</taxon>
        <taxon>Bacillati</taxon>
        <taxon>Cyanobacteriota</taxon>
        <taxon>Cyanophyceae</taxon>
        <taxon>Leptolyngbyales</taxon>
        <taxon>Leptolyngbyaceae</taxon>
        <taxon>Leptolyngbya group</taxon>
        <taxon>Leptolyngbya</taxon>
    </lineage>
</organism>
<dbReference type="InterPro" id="IPR011990">
    <property type="entry name" value="TPR-like_helical_dom_sf"/>
</dbReference>
<evidence type="ECO:0000256" key="3">
    <source>
        <dbReference type="SAM" id="SignalP"/>
    </source>
</evidence>
<protein>
    <submittedName>
        <fullName evidence="5">CHAT domain-containing protein</fullName>
    </submittedName>
</protein>
<reference evidence="5" key="1">
    <citation type="journal article" date="2023" name="Plants (Basel)">
        <title>Genomic Analysis of Leptolyngbya boryana CZ1 Reveals Efficient Carbon Fixation Modules.</title>
        <authorList>
            <person name="Bai X."/>
            <person name="Wang H."/>
            <person name="Cheng W."/>
            <person name="Wang J."/>
            <person name="Ma M."/>
            <person name="Hu H."/>
            <person name="Song Z."/>
            <person name="Ma H."/>
            <person name="Fan Y."/>
            <person name="Du C."/>
            <person name="Xu J."/>
        </authorList>
    </citation>
    <scope>NUCLEOTIDE SEQUENCE</scope>
    <source>
        <strain evidence="5">CZ1</strain>
    </source>
</reference>
<dbReference type="Pfam" id="PF12770">
    <property type="entry name" value="CHAT"/>
    <property type="match status" value="1"/>
</dbReference>
<dbReference type="PANTHER" id="PTHR10098:SF112">
    <property type="entry name" value="SLR0380 PROTEIN"/>
    <property type="match status" value="1"/>
</dbReference>
<dbReference type="InterPro" id="IPR019734">
    <property type="entry name" value="TPR_rpt"/>
</dbReference>
<feature type="repeat" description="TPR" evidence="1">
    <location>
        <begin position="520"/>
        <end position="553"/>
    </location>
</feature>
<feature type="repeat" description="TPR" evidence="1">
    <location>
        <begin position="82"/>
        <end position="115"/>
    </location>
</feature>
<dbReference type="AlphaFoldDB" id="A0AA97AME7"/>
<accession>A0AA97AME7</accession>
<dbReference type="PROSITE" id="PS50005">
    <property type="entry name" value="TPR"/>
    <property type="match status" value="3"/>
</dbReference>
<dbReference type="SMART" id="SM00028">
    <property type="entry name" value="TPR"/>
    <property type="match status" value="6"/>
</dbReference>
<keyword evidence="2" id="KW-0175">Coiled coil</keyword>
<dbReference type="SUPFAM" id="SSF48452">
    <property type="entry name" value="TPR-like"/>
    <property type="match status" value="4"/>
</dbReference>
<evidence type="ECO:0000256" key="2">
    <source>
        <dbReference type="SAM" id="Coils"/>
    </source>
</evidence>
<evidence type="ECO:0000259" key="4">
    <source>
        <dbReference type="Pfam" id="PF12770"/>
    </source>
</evidence>
<feature type="signal peptide" evidence="3">
    <location>
        <begin position="1"/>
        <end position="33"/>
    </location>
</feature>
<dbReference type="EMBL" id="CP130144">
    <property type="protein sequence ID" value="WNZ44137.1"/>
    <property type="molecule type" value="Genomic_DNA"/>
</dbReference>
<proteinExistence type="predicted"/>
<reference evidence="5" key="2">
    <citation type="submission" date="2023-07" db="EMBL/GenBank/DDBJ databases">
        <authorList>
            <person name="Bai X.-H."/>
            <person name="Wang H.-H."/>
            <person name="Wang J."/>
            <person name="Ma M.-Y."/>
            <person name="Hu H.-H."/>
            <person name="Song Z.-L."/>
            <person name="Ma H.-G."/>
            <person name="Fan Y."/>
            <person name="Du C.-Y."/>
            <person name="Xu J.-C."/>
        </authorList>
    </citation>
    <scope>NUCLEOTIDE SEQUENCE</scope>
    <source>
        <strain evidence="5">CZ1</strain>
    </source>
</reference>
<gene>
    <name evidence="5" type="ORF">Q2T42_20105</name>
</gene>
<evidence type="ECO:0000313" key="5">
    <source>
        <dbReference type="EMBL" id="WNZ44137.1"/>
    </source>
</evidence>
<feature type="repeat" description="TPR" evidence="1">
    <location>
        <begin position="122"/>
        <end position="155"/>
    </location>
</feature>
<name>A0AA97AME7_LEPBY</name>
<keyword evidence="1" id="KW-0802">TPR repeat</keyword>
<dbReference type="PANTHER" id="PTHR10098">
    <property type="entry name" value="RAPSYN-RELATED"/>
    <property type="match status" value="1"/>
</dbReference>
<dbReference type="Pfam" id="PF13181">
    <property type="entry name" value="TPR_8"/>
    <property type="match status" value="1"/>
</dbReference>
<dbReference type="InterPro" id="IPR024983">
    <property type="entry name" value="CHAT_dom"/>
</dbReference>
<keyword evidence="3" id="KW-0732">Signal</keyword>
<feature type="coiled-coil region" evidence="2">
    <location>
        <begin position="700"/>
        <end position="731"/>
    </location>
</feature>
<sequence length="1139" mass="128359">MMRAQIRLLCLLFATCTLSVIPNITSISAPAIAQTVSSRKAEADRLLKQGNEQIEKSSQEAIKVLQQAIKIYQDIDDRAGEGQTLKSLGNAYYTLKEYQKAIDYQQQTLVIAREIRDRDLEARGLNNLGSAYRGLKNSARAIDFYEQALKITKSEKNYVVEQLTLRNLFSIHYELGDVSKLTEVGQSLLFITKASKNQDLMAAILIDLSNAYTDFGGDYKESIKLAQEGLEVARKIENSTLEIKALLSLSRAYHSSKENEMAGEYAIKALEVSRRIKSSELEATGLILIASINSVSKPHRVLNVVNKIGLLQKNIQESSPTLFLVAHQANLLVVKKGIEIAEKIQNSQIILQGLNLLASIAHEDGDYEIALQAAQLGWNKAVEFQDQRARFQAMSTLVSIYADLGDYQKINQLLRTVIGELKNYQSPFLEMVRFTLLSANSFIQGDYNTAIDMAQQGQGVTGALLSMSQFRVKDVKQFESFNLYMLGVSHGNLKNYQEAIRFLEKSREKAKAIGDEDQESNCLNALGSIYWRFGDLEKALSYYHEALTIYDEDYSAWTGLARIYRDLKMPFAAIAYYKKSIAGIEESREDVRELPTDLQKNFLHIIDIDGKTKYVDSYRELADLLLSQGQILEAQQILELLKVQEIREFDLTTRAKISETGELLSLDHTEQKITEKYGSYIEFMQKVRSCQEKTPQCPELDRLMASRQQAKDEYDRTIQSLSKELEARQAKDKENFLDPTNPLSNKAARLIDNRTDRAVIYSLVTDNRLWLVVATQGAPLRPFEIKVSRKELSAAVKTFRELMEKCQQPGYVCTTADTEAVKAASQKLYTWLFPAELQKELPPDRIKHLMFSLDRNIRYIPMSALFDGKQYLIEKYAVSSITTADRPENEPFSRTAQNTKVLAMGASEFPDGLPPLPNVEVELNEIVKASNRQDSSGIYTGLEFLNTNFSKRNLQNSLYGQNILHLASHGIFSLTSPQNSYIALGDKDRLSIPEISRILDLSTIDLVVLSACQTALGGRENEEGVEIASLGSAFLQNQAKSVMASLWNVDDISTSLLMREFYQNLAKNTAQVPITRAEAIRQAQLRFIQGEVTISDAKELRSRASIAVFPTQPTSDPNRTPDYRHPYYWSPFVLMGSGF</sequence>